<gene>
    <name evidence="6" type="ORF">PFMALIP_00637</name>
</gene>
<evidence type="ECO:0008006" key="8">
    <source>
        <dbReference type="Google" id="ProtNLM"/>
    </source>
</evidence>
<evidence type="ECO:0000259" key="2">
    <source>
        <dbReference type="Pfam" id="PF03011"/>
    </source>
</evidence>
<feature type="compositionally biased region" description="Polar residues" evidence="1">
    <location>
        <begin position="1165"/>
        <end position="1183"/>
    </location>
</feature>
<dbReference type="Pfam" id="PF15447">
    <property type="entry name" value="NTS"/>
    <property type="match status" value="1"/>
</dbReference>
<dbReference type="InterPro" id="IPR054595">
    <property type="entry name" value="DBL_C"/>
</dbReference>
<feature type="domain" description="Duffy-binding-like" evidence="5">
    <location>
        <begin position="331"/>
        <end position="493"/>
    </location>
</feature>
<dbReference type="Pfam" id="PF22672">
    <property type="entry name" value="DBL_C"/>
    <property type="match status" value="1"/>
</dbReference>
<evidence type="ECO:0000256" key="1">
    <source>
        <dbReference type="SAM" id="MobiDB-lite"/>
    </source>
</evidence>
<reference evidence="6 7" key="1">
    <citation type="submission" date="2013-02" db="EMBL/GenBank/DDBJ databases">
        <title>The Genome Annotation of Plasmodium falciparum MaliPS096_E11.</title>
        <authorList>
            <consortium name="The Broad Institute Genome Sequencing Platform"/>
            <consortium name="The Broad Institute Genome Sequencing Center for Infectious Disease"/>
            <person name="Neafsey D."/>
            <person name="Hoffman S."/>
            <person name="Volkman S."/>
            <person name="Rosenthal P."/>
            <person name="Walker B."/>
            <person name="Young S.K."/>
            <person name="Zeng Q."/>
            <person name="Gargeya S."/>
            <person name="Fitzgerald M."/>
            <person name="Haas B."/>
            <person name="Abouelleil A."/>
            <person name="Allen A.W."/>
            <person name="Alvarado L."/>
            <person name="Arachchi H.M."/>
            <person name="Berlin A.M."/>
            <person name="Chapman S.B."/>
            <person name="Gainer-Dewar J."/>
            <person name="Goldberg J."/>
            <person name="Griggs A."/>
            <person name="Gujja S."/>
            <person name="Hansen M."/>
            <person name="Howarth C."/>
            <person name="Imamovic A."/>
            <person name="Ireland A."/>
            <person name="Larimer J."/>
            <person name="McCowan C."/>
            <person name="Murphy C."/>
            <person name="Pearson M."/>
            <person name="Poon T.W."/>
            <person name="Priest M."/>
            <person name="Roberts A."/>
            <person name="Saif S."/>
            <person name="Shea T."/>
            <person name="Sisk P."/>
            <person name="Sykes S."/>
            <person name="Wortman J."/>
            <person name="Nusbaum C."/>
            <person name="Birren B."/>
        </authorList>
    </citation>
    <scope>NUCLEOTIDE SEQUENCE [LARGE SCALE GENOMIC DNA]</scope>
    <source>
        <strain evidence="6 7">MaliPS096_E11</strain>
    </source>
</reference>
<dbReference type="EMBL" id="KI925489">
    <property type="protein sequence ID" value="ETW51318.1"/>
    <property type="molecule type" value="Genomic_DNA"/>
</dbReference>
<feature type="domain" description="Duffy-antigen binding" evidence="3">
    <location>
        <begin position="129"/>
        <end position="327"/>
    </location>
</feature>
<feature type="compositionally biased region" description="Polar residues" evidence="1">
    <location>
        <begin position="941"/>
        <end position="955"/>
    </location>
</feature>
<evidence type="ECO:0000313" key="6">
    <source>
        <dbReference type="EMBL" id="ETW51318.1"/>
    </source>
</evidence>
<feature type="region of interest" description="Disordered" evidence="1">
    <location>
        <begin position="859"/>
        <end position="911"/>
    </location>
</feature>
<feature type="domain" description="Duffy-antigen binding" evidence="3">
    <location>
        <begin position="907"/>
        <end position="1149"/>
    </location>
</feature>
<dbReference type="InterPro" id="IPR008602">
    <property type="entry name" value="Duffy-antigen-binding"/>
</dbReference>
<dbReference type="Proteomes" id="UP000030699">
    <property type="component" value="Unassembled WGS sequence"/>
</dbReference>
<feature type="domain" description="Plasmodium falciparum erythrocyte membrane protein-1 N-terminal segment" evidence="4">
    <location>
        <begin position="28"/>
        <end position="64"/>
    </location>
</feature>
<feature type="region of interest" description="Disordered" evidence="1">
    <location>
        <begin position="519"/>
        <end position="539"/>
    </location>
</feature>
<reference evidence="6 7" key="2">
    <citation type="submission" date="2013-02" db="EMBL/GenBank/DDBJ databases">
        <title>The Genome Sequence of Plasmodium falciparum MaliPS096_E11.</title>
        <authorList>
            <consortium name="The Broad Institute Genome Sequencing Platform"/>
            <consortium name="The Broad Institute Genome Sequencing Center for Infectious Disease"/>
            <person name="Neafsey D."/>
            <person name="Cheeseman I."/>
            <person name="Volkman S."/>
            <person name="Adams J."/>
            <person name="Walker B."/>
            <person name="Young S.K."/>
            <person name="Zeng Q."/>
            <person name="Gargeya S."/>
            <person name="Fitzgerald M."/>
            <person name="Haas B."/>
            <person name="Abouelleil A."/>
            <person name="Alvarado L."/>
            <person name="Arachchi H.M."/>
            <person name="Berlin A.M."/>
            <person name="Chapman S.B."/>
            <person name="Dewar J."/>
            <person name="Goldberg J."/>
            <person name="Griggs A."/>
            <person name="Gujja S."/>
            <person name="Hansen M."/>
            <person name="Howarth C."/>
            <person name="Imamovic A."/>
            <person name="Larimer J."/>
            <person name="McCowan C."/>
            <person name="Murphy C."/>
            <person name="Neiman D."/>
            <person name="Pearson M."/>
            <person name="Priest M."/>
            <person name="Roberts A."/>
            <person name="Saif S."/>
            <person name="Shea T."/>
            <person name="Sisk P."/>
            <person name="Sykes S."/>
            <person name="Wortman J."/>
            <person name="Nusbaum C."/>
            <person name="Birren B."/>
        </authorList>
    </citation>
    <scope>NUCLEOTIDE SEQUENCE [LARGE SCALE GENOMIC DNA]</scope>
    <source>
        <strain evidence="6 7">MaliPS096_E11</strain>
    </source>
</reference>
<evidence type="ECO:0000313" key="7">
    <source>
        <dbReference type="Proteomes" id="UP000030699"/>
    </source>
</evidence>
<dbReference type="Pfam" id="PF03011">
    <property type="entry name" value="PFEMP"/>
    <property type="match status" value="1"/>
</dbReference>
<evidence type="ECO:0000259" key="4">
    <source>
        <dbReference type="Pfam" id="PF15447"/>
    </source>
</evidence>
<feature type="compositionally biased region" description="Polar residues" evidence="1">
    <location>
        <begin position="1076"/>
        <end position="1099"/>
    </location>
</feature>
<evidence type="ECO:0000259" key="5">
    <source>
        <dbReference type="Pfam" id="PF22672"/>
    </source>
</evidence>
<protein>
    <recommendedName>
        <fullName evidence="8">Erythrocyte membrane protein 1</fullName>
    </recommendedName>
</protein>
<sequence>MSTPGHGGGGGRGGKEKKEEDKYKYVSDVKHLLDRIGEDIYKIANEAALKRSYKDLHGLLTSATYPKDERHTDSTPSKSCDLHYNFHTNVTSNVIEPCKHKSEKRFSDTQGAECDNNKIRGNDQKQKIGACAPFRRLHLCDKNIQQIKTENITTHNLLVDVCQAAKFEGESIRGYYALYDTQYPSSGSTICTALARSFADIGDIIRGKDLYLGNKKRNENLREKEKLEGKLKSFFEQIYNSLEEKERNHYNDDAPDFYQLREDWWNANRQEIWKAITCDDRLGGNAYFRATCDSGDGKRPSRTNDKCRCPKGDQVPTYFDYVPQYLRWFEEWAEDFCRKRKKKIENAIKNCRGDNGKELYCDLNGYDCEKTAKGKNQLVEGADCKKCSVACNPFVEWLDNQQKEFEKQKKKYGNEINKKHDETTLKIGKTTINNLYVKDFYEKLREDYGNVDDFLEKLSKEGICQSAPHVEEERADPVDFKKEDVGEIFSRTKYCRACPLCGVTGGKGNWTDKKDSECEKKEENKTYDPGNRTDIPKLPTDKGKKGILKKYETFCANGKKDDQINNWQCYYDEEKLSGQNNNCILGKWENFTGNEDVTSYNVFFYSSIIEMLNDSIEWKDKLNICINNKMGNCRNVCKEYCECYRRWVGKKREEWENIKIHFRKQKDIGNLADREMTLTGILNVTFLDDIEDAYPVKQQREKIKNRLKDKMKEDFIFETPQTSIDKFLQEEEQFAEKCLKKHKCQETQPINPAGDRGPGGRSAEHPHDQPQPPPAPNHDNDSDEEIEEEEKEEEEEEVAEETREDGKGPPQAEDTQVDGPAPPTPAPTVENICATVKNALNNKENLNAACTQKYAPPQRHWGWKCIPTSGGEKATSSESEAASSPSRSKRGADSADSAPSGTNQGSICVPPRRRRLYIQKLQEWEKTVGDLKAQSGDETTEASVSQETGEASSQIDGKPAAQPDPLLKAFVESAAVETFFLWHNYKQENKTQNTSQLPLSPPVTDSDDNNPEQELQKGHIPPDFLRLMFYTLGDYRDICIGGDRDIVGDTIINNTDSTEKSSDKATKISDVIKQTLESGSTEGSVTNPVTSPGSSSGNDPKTWWELHGPHIWNGMICALTYKTDTSSGTPKVVKIENPENLLEKIKENGKETGEKEGEYHYSKVTLENSDTQPRTNDTINNPKLTDFVKRPPYFRYLEEWGQNF</sequence>
<dbReference type="InterPro" id="IPR042202">
    <property type="entry name" value="Duffy-ag-bd_sf"/>
</dbReference>
<dbReference type="SUPFAM" id="SSF140924">
    <property type="entry name" value="Duffy binding domain-like"/>
    <property type="match status" value="3"/>
</dbReference>
<feature type="non-terminal residue" evidence="6">
    <location>
        <position position="1204"/>
    </location>
</feature>
<feature type="domain" description="Duffy-binding-like" evidence="2">
    <location>
        <begin position="603"/>
        <end position="745"/>
    </location>
</feature>
<dbReference type="Gene3D" id="1.20.1310.20">
    <property type="entry name" value="Duffy-antigen binding domain"/>
    <property type="match status" value="2"/>
</dbReference>
<feature type="compositionally biased region" description="Gly residues" evidence="1">
    <location>
        <begin position="1"/>
        <end position="12"/>
    </location>
</feature>
<feature type="compositionally biased region" description="Acidic residues" evidence="1">
    <location>
        <begin position="781"/>
        <end position="799"/>
    </location>
</feature>
<feature type="region of interest" description="Disordered" evidence="1">
    <location>
        <begin position="745"/>
        <end position="829"/>
    </location>
</feature>
<feature type="region of interest" description="Disordered" evidence="1">
    <location>
        <begin position="929"/>
        <end position="961"/>
    </location>
</feature>
<organism evidence="6 7">
    <name type="scientific">Plasmodium falciparum MaliPS096_E11</name>
    <dbReference type="NCBI Taxonomy" id="1036727"/>
    <lineage>
        <taxon>Eukaryota</taxon>
        <taxon>Sar</taxon>
        <taxon>Alveolata</taxon>
        <taxon>Apicomplexa</taxon>
        <taxon>Aconoidasida</taxon>
        <taxon>Haemosporida</taxon>
        <taxon>Plasmodiidae</taxon>
        <taxon>Plasmodium</taxon>
        <taxon>Plasmodium (Laverania)</taxon>
    </lineage>
</organism>
<dbReference type="AlphaFoldDB" id="A0A024WWK2"/>
<feature type="compositionally biased region" description="Polar residues" evidence="1">
    <location>
        <begin position="897"/>
        <end position="906"/>
    </location>
</feature>
<dbReference type="InterPro" id="IPR029210">
    <property type="entry name" value="PfEMP1_NTS"/>
</dbReference>
<dbReference type="InterPro" id="IPR004258">
    <property type="entry name" value="DBL"/>
</dbReference>
<feature type="region of interest" description="Disordered" evidence="1">
    <location>
        <begin position="1"/>
        <end position="21"/>
    </location>
</feature>
<dbReference type="FunFam" id="1.20.1310.20:FF:000001">
    <property type="entry name" value="Erythrocyte membrane protein 1, PfEMP1"/>
    <property type="match status" value="1"/>
</dbReference>
<dbReference type="Gene3D" id="1.20.58.830">
    <property type="match status" value="2"/>
</dbReference>
<proteinExistence type="predicted"/>
<dbReference type="Pfam" id="PF05424">
    <property type="entry name" value="Duffy_binding"/>
    <property type="match status" value="2"/>
</dbReference>
<dbReference type="GO" id="GO:0046789">
    <property type="term" value="F:host cell surface receptor binding"/>
    <property type="evidence" value="ECO:0007669"/>
    <property type="project" value="InterPro"/>
</dbReference>
<dbReference type="GO" id="GO:0016020">
    <property type="term" value="C:membrane"/>
    <property type="evidence" value="ECO:0007669"/>
    <property type="project" value="InterPro"/>
</dbReference>
<accession>A0A024WWK2</accession>
<feature type="region of interest" description="Disordered" evidence="1">
    <location>
        <begin position="1076"/>
        <end position="1100"/>
    </location>
</feature>
<feature type="region of interest" description="Disordered" evidence="1">
    <location>
        <begin position="1164"/>
        <end position="1184"/>
    </location>
</feature>
<name>A0A024WWK2_PLAFA</name>
<feature type="region of interest" description="Disordered" evidence="1">
    <location>
        <begin position="990"/>
        <end position="1018"/>
    </location>
</feature>
<evidence type="ECO:0000259" key="3">
    <source>
        <dbReference type="Pfam" id="PF05424"/>
    </source>
</evidence>
<dbReference type="FunFam" id="1.20.58.830:FF:000003">
    <property type="entry name" value="Erythrocyte membrane protein 1, PfEMP1"/>
    <property type="match status" value="1"/>
</dbReference>
<feature type="compositionally biased region" description="Low complexity" evidence="1">
    <location>
        <begin position="868"/>
        <end position="886"/>
    </location>
</feature>